<dbReference type="Proteomes" id="UP000516349">
    <property type="component" value="Chromosome"/>
</dbReference>
<dbReference type="EMBL" id="CP060244">
    <property type="protein sequence ID" value="QNT78175.1"/>
    <property type="molecule type" value="Genomic_DNA"/>
</dbReference>
<accession>A0A7H1NQW5</accession>
<evidence type="ECO:0000313" key="1">
    <source>
        <dbReference type="EMBL" id="QNT78175.1"/>
    </source>
</evidence>
<dbReference type="AlphaFoldDB" id="A0A7H1NQW5"/>
<evidence type="ECO:0008006" key="3">
    <source>
        <dbReference type="Google" id="ProtNLM"/>
    </source>
</evidence>
<name>A0A7H1NQW5_9PROT</name>
<gene>
    <name evidence="1" type="ORF">JGUZn3_09440</name>
</gene>
<dbReference type="KEGG" id="ebla:JGUZn3_09440"/>
<protein>
    <recommendedName>
        <fullName evidence="3">Transglycosylase SLT domain-containing protein</fullName>
    </recommendedName>
</protein>
<keyword evidence="2" id="KW-1185">Reference proteome</keyword>
<reference evidence="1 2" key="1">
    <citation type="submission" date="2020-08" db="EMBL/GenBank/DDBJ databases">
        <title>Complete genome sequence of Entomobacter blattae G55GP.</title>
        <authorList>
            <person name="Poehlein A."/>
            <person name="Guzman J."/>
            <person name="Daniel R."/>
            <person name="Vilcinskas A."/>
        </authorList>
    </citation>
    <scope>NUCLEOTIDE SEQUENCE [LARGE SCALE GENOMIC DNA]</scope>
    <source>
        <strain evidence="1 2">G55GP</strain>
    </source>
</reference>
<sequence length="161" mass="17660">MLITNGYGLDISHIKNGVVSPALKAVGLDEGAAINLVTGTAIAESHCRYLYQFGGGPALGLWQMEPDTHKDIWVNFLYYHKDLAAKINFLMTAQDRKQQLVTNLAYAAVMCRILYLRSSLALPNAADAKALSLYHKQVYNTAQGKADPERNVQFFADAIAA</sequence>
<organism evidence="1 2">
    <name type="scientific">Entomobacter blattae</name>
    <dbReference type="NCBI Taxonomy" id="2762277"/>
    <lineage>
        <taxon>Bacteria</taxon>
        <taxon>Pseudomonadati</taxon>
        <taxon>Pseudomonadota</taxon>
        <taxon>Alphaproteobacteria</taxon>
        <taxon>Acetobacterales</taxon>
        <taxon>Acetobacteraceae</taxon>
        <taxon>Entomobacter</taxon>
    </lineage>
</organism>
<proteinExistence type="predicted"/>
<evidence type="ECO:0000313" key="2">
    <source>
        <dbReference type="Proteomes" id="UP000516349"/>
    </source>
</evidence>